<keyword evidence="2" id="KW-1185">Reference proteome</keyword>
<accession>A0A133VLR6</accession>
<name>A0A133VLR6_9EURY</name>
<evidence type="ECO:0000313" key="2">
    <source>
        <dbReference type="Proteomes" id="UP000070404"/>
    </source>
</evidence>
<proteinExistence type="predicted"/>
<sequence length="81" mass="9514">MKKMQRRRLVMIRDWEEYNEELVKRGEFYLSPDFLESWGDELEEMNDGKVGAFTSFQKAMSSSPLCGTSFFTCRIDSSKVL</sequence>
<evidence type="ECO:0000313" key="1">
    <source>
        <dbReference type="EMBL" id="KXB07361.1"/>
    </source>
</evidence>
<comment type="caution">
    <text evidence="1">The sequence shown here is derived from an EMBL/GenBank/DDBJ whole genome shotgun (WGS) entry which is preliminary data.</text>
</comment>
<dbReference type="EMBL" id="LHYF01000003">
    <property type="protein sequence ID" value="KXB07361.1"/>
    <property type="molecule type" value="Genomic_DNA"/>
</dbReference>
<gene>
    <name evidence="1" type="ORF">AKJ52_00390</name>
</gene>
<dbReference type="Proteomes" id="UP000070404">
    <property type="component" value="Unassembled WGS sequence"/>
</dbReference>
<reference evidence="1 2" key="1">
    <citation type="journal article" date="2016" name="Sci. Rep.">
        <title>Metabolic traits of an uncultured archaeal lineage -MSBL1- from brine pools of the Red Sea.</title>
        <authorList>
            <person name="Mwirichia R."/>
            <person name="Alam I."/>
            <person name="Rashid M."/>
            <person name="Vinu M."/>
            <person name="Ba-Alawi W."/>
            <person name="Anthony Kamau A."/>
            <person name="Kamanda Ngugi D."/>
            <person name="Goker M."/>
            <person name="Klenk H.P."/>
            <person name="Bajic V."/>
            <person name="Stingl U."/>
        </authorList>
    </citation>
    <scope>NUCLEOTIDE SEQUENCE [LARGE SCALE GENOMIC DNA]</scope>
    <source>
        <strain evidence="1">SCGC-AAA382C18</strain>
    </source>
</reference>
<protein>
    <submittedName>
        <fullName evidence="1">Uncharacterized protein</fullName>
    </submittedName>
</protein>
<dbReference type="AlphaFoldDB" id="A0A133VLR6"/>
<organism evidence="1 2">
    <name type="scientific">candidate division MSBL1 archaeon SCGC-AAA382C18</name>
    <dbReference type="NCBI Taxonomy" id="1698281"/>
    <lineage>
        <taxon>Archaea</taxon>
        <taxon>Methanobacteriati</taxon>
        <taxon>Methanobacteriota</taxon>
        <taxon>candidate division MSBL1</taxon>
    </lineage>
</organism>